<proteinExistence type="predicted"/>
<evidence type="ECO:0000256" key="2">
    <source>
        <dbReference type="SAM" id="Phobius"/>
    </source>
</evidence>
<reference evidence="5 6" key="1">
    <citation type="submission" date="2018-06" db="EMBL/GenBank/DDBJ databases">
        <authorList>
            <consortium name="Pathogen Informatics"/>
            <person name="Doyle S."/>
        </authorList>
    </citation>
    <scope>NUCLEOTIDE SEQUENCE [LARGE SCALE GENOMIC DNA]</scope>
    <source>
        <strain evidence="5 6">NCTC1934</strain>
    </source>
</reference>
<dbReference type="InterPro" id="IPR003399">
    <property type="entry name" value="Mce/MlaD"/>
</dbReference>
<keyword evidence="2" id="KW-1133">Transmembrane helix</keyword>
<sequence length="389" mass="41773">MSNPQRHRFLASGLTLALGVLVGGGYLLFDVMRVRPPGSTYTVTIQLDRSGGLQAGNNVTWRGYRIGEITAVELTDAGAAVAVRAEVDNRYRIPKDTAVQVHALSAAGEQYIDFVPNTDRGPYLDDGAVVPFDAARTSTPVPLSEVLIDSSELIAQIDPDKFAVILDELDIALSGGPDQFRAFVNGISLAVAGLDNLLPQTTNLITSLRTIAATTSQAQPDLGTLTRSSRILIDQVTAADAEIRALLDDAPGMIDVAARTLDRNADPITSLATNLSAVVRAAQLRIPALRALFPSLLIGTSAMGVPAHDGEFYTIVDIWPRPFCQYPTKQTPQYVVQDGTFRRWNYCVNPPAEQQIRGSGNAPRPNVPDNGANQPTGVDPNERTLPPVR</sequence>
<dbReference type="EMBL" id="UGRY01000002">
    <property type="protein sequence ID" value="SUA72726.1"/>
    <property type="molecule type" value="Genomic_DNA"/>
</dbReference>
<feature type="transmembrane region" description="Helical" evidence="2">
    <location>
        <begin position="9"/>
        <end position="29"/>
    </location>
</feature>
<evidence type="ECO:0000256" key="1">
    <source>
        <dbReference type="SAM" id="MobiDB-lite"/>
    </source>
</evidence>
<dbReference type="NCBIfam" id="TIGR00996">
    <property type="entry name" value="Mtu_fam_mce"/>
    <property type="match status" value="1"/>
</dbReference>
<evidence type="ECO:0000313" key="5">
    <source>
        <dbReference type="EMBL" id="SUA72726.1"/>
    </source>
</evidence>
<dbReference type="PANTHER" id="PTHR33371:SF16">
    <property type="entry name" value="MCE-FAMILY PROTEIN MCE3F"/>
    <property type="match status" value="1"/>
</dbReference>
<dbReference type="InterPro" id="IPR052336">
    <property type="entry name" value="MlaD_Phospholipid_Transporter"/>
</dbReference>
<dbReference type="OrthoDB" id="3606263at2"/>
<dbReference type="STRING" id="1406858.GCA_000710895_01788"/>
<organism evidence="5 6">
    <name type="scientific">Nocardia otitidiscaviarum</name>
    <dbReference type="NCBI Taxonomy" id="1823"/>
    <lineage>
        <taxon>Bacteria</taxon>
        <taxon>Bacillati</taxon>
        <taxon>Actinomycetota</taxon>
        <taxon>Actinomycetes</taxon>
        <taxon>Mycobacteriales</taxon>
        <taxon>Nocardiaceae</taxon>
        <taxon>Nocardia</taxon>
    </lineage>
</organism>
<keyword evidence="2" id="KW-0472">Membrane</keyword>
<dbReference type="PANTHER" id="PTHR33371">
    <property type="entry name" value="INTERMEMBRANE PHOSPHOLIPID TRANSPORT SYSTEM BINDING PROTEIN MLAD-RELATED"/>
    <property type="match status" value="1"/>
</dbReference>
<accession>A0A378Y680</accession>
<dbReference type="RefSeq" id="WP_039809523.1">
    <property type="nucleotide sequence ID" value="NZ_UGRY01000002.1"/>
</dbReference>
<dbReference type="GO" id="GO:0005576">
    <property type="term" value="C:extracellular region"/>
    <property type="evidence" value="ECO:0007669"/>
    <property type="project" value="TreeGrafter"/>
</dbReference>
<feature type="region of interest" description="Disordered" evidence="1">
    <location>
        <begin position="352"/>
        <end position="389"/>
    </location>
</feature>
<dbReference type="Proteomes" id="UP000255467">
    <property type="component" value="Unassembled WGS sequence"/>
</dbReference>
<dbReference type="AlphaFoldDB" id="A0A378Y680"/>
<dbReference type="InterPro" id="IPR005693">
    <property type="entry name" value="Mce"/>
</dbReference>
<evidence type="ECO:0000313" key="6">
    <source>
        <dbReference type="Proteomes" id="UP000255467"/>
    </source>
</evidence>
<protein>
    <submittedName>
        <fullName evidence="5">Virulence factor Mce family protein</fullName>
    </submittedName>
</protein>
<gene>
    <name evidence="5" type="ORF">NCTC1934_00155</name>
</gene>
<dbReference type="InterPro" id="IPR024516">
    <property type="entry name" value="Mce_C"/>
</dbReference>
<keyword evidence="6" id="KW-1185">Reference proteome</keyword>
<keyword evidence="2" id="KW-0812">Transmembrane</keyword>
<feature type="domain" description="Mammalian cell entry C-terminal" evidence="4">
    <location>
        <begin position="124"/>
        <end position="293"/>
    </location>
</feature>
<evidence type="ECO:0000259" key="4">
    <source>
        <dbReference type="Pfam" id="PF11887"/>
    </source>
</evidence>
<feature type="domain" description="Mce/MlaD" evidence="3">
    <location>
        <begin position="40"/>
        <end position="116"/>
    </location>
</feature>
<dbReference type="Pfam" id="PF11887">
    <property type="entry name" value="Mce4_CUP1"/>
    <property type="match status" value="1"/>
</dbReference>
<evidence type="ECO:0000259" key="3">
    <source>
        <dbReference type="Pfam" id="PF02470"/>
    </source>
</evidence>
<dbReference type="Pfam" id="PF02470">
    <property type="entry name" value="MlaD"/>
    <property type="match status" value="1"/>
</dbReference>
<name>A0A378Y680_9NOCA</name>